<accession>A0AC34RIV9</accession>
<protein>
    <submittedName>
        <fullName evidence="2">SMB domain-containing protein</fullName>
    </submittedName>
</protein>
<organism evidence="1 2">
    <name type="scientific">Panagrolaimus sp. JU765</name>
    <dbReference type="NCBI Taxonomy" id="591449"/>
    <lineage>
        <taxon>Eukaryota</taxon>
        <taxon>Metazoa</taxon>
        <taxon>Ecdysozoa</taxon>
        <taxon>Nematoda</taxon>
        <taxon>Chromadorea</taxon>
        <taxon>Rhabditida</taxon>
        <taxon>Tylenchina</taxon>
        <taxon>Panagrolaimomorpha</taxon>
        <taxon>Panagrolaimoidea</taxon>
        <taxon>Panagrolaimidae</taxon>
        <taxon>Panagrolaimus</taxon>
    </lineage>
</organism>
<name>A0AC34RIV9_9BILA</name>
<evidence type="ECO:0000313" key="1">
    <source>
        <dbReference type="Proteomes" id="UP000887576"/>
    </source>
</evidence>
<sequence length="352" mass="40750">MGPPWAHRNNKIIYFLTFIFCITPICNAGCYSEGLCCLGRNISCKAKDDGVDHISNFELNPPVKLVKFQGEEYPPVLSEDGQRIGRLILPDVVEIDNDTLRFSEQFPGHAEFLTALDGEEYRRKYTLPPRQETSRTKTLTEIIFGYPFNGKESPESTIIEWGRPIIRLSTLNRYLPVKVGQVEDIATPLRELKEGSDYPVYDGLMFLEESNPDCFCDEQCVKYGDCCSDYTFICLPTDCQHYKHLKTMIPNRNHTNYCVRYKLGWVNRNCVEKQFKYSLVRGHEICTECQPEAQYHRNTPRCASDLEDGQRGFWKVVGPISCYGIWYRQHRTNDCSCKTDPHLKTLDRYLIV</sequence>
<dbReference type="WBParaSite" id="JU765_v2.g7407.t1">
    <property type="protein sequence ID" value="JU765_v2.g7407.t1"/>
    <property type="gene ID" value="JU765_v2.g7407"/>
</dbReference>
<dbReference type="Proteomes" id="UP000887576">
    <property type="component" value="Unplaced"/>
</dbReference>
<reference evidence="2" key="1">
    <citation type="submission" date="2022-11" db="UniProtKB">
        <authorList>
            <consortium name="WormBaseParasite"/>
        </authorList>
    </citation>
    <scope>IDENTIFICATION</scope>
</reference>
<proteinExistence type="predicted"/>
<evidence type="ECO:0000313" key="2">
    <source>
        <dbReference type="WBParaSite" id="JU765_v2.g7407.t1"/>
    </source>
</evidence>